<comment type="caution">
    <text evidence="11">The sequence shown here is derived from an EMBL/GenBank/DDBJ whole genome shotgun (WGS) entry which is preliminary data.</text>
</comment>
<evidence type="ECO:0000256" key="9">
    <source>
        <dbReference type="ARBA" id="ARBA00067264"/>
    </source>
</evidence>
<reference evidence="11 12" key="1">
    <citation type="journal article" date="2024" name="Proc. Natl. Acad. Sci. U.S.A.">
        <title>The genetic regulatory architecture and epigenomic basis for age-related changes in rattlesnake venom.</title>
        <authorList>
            <person name="Hogan M.P."/>
            <person name="Holding M.L."/>
            <person name="Nystrom G.S."/>
            <person name="Colston T.J."/>
            <person name="Bartlett D.A."/>
            <person name="Mason A.J."/>
            <person name="Ellsworth S.A."/>
            <person name="Rautsaw R.M."/>
            <person name="Lawrence K.C."/>
            <person name="Strickland J.L."/>
            <person name="He B."/>
            <person name="Fraser P."/>
            <person name="Margres M.J."/>
            <person name="Gilbert D.M."/>
            <person name="Gibbs H.L."/>
            <person name="Parkinson C.L."/>
            <person name="Rokyta D.R."/>
        </authorList>
    </citation>
    <scope>NUCLEOTIDE SEQUENCE [LARGE SCALE GENOMIC DNA]</scope>
    <source>
        <strain evidence="11">DRR0105</strain>
    </source>
</reference>
<dbReference type="AlphaFoldDB" id="A0AAW1BEK9"/>
<dbReference type="InterPro" id="IPR002110">
    <property type="entry name" value="Ankyrin_rpt"/>
</dbReference>
<protein>
    <recommendedName>
        <fullName evidence="9">Ankyrin repeat domain-containing protein 16</fullName>
    </recommendedName>
</protein>
<proteinExistence type="predicted"/>
<name>A0AAW1BEK9_CROAD</name>
<sequence length="391" mass="44505">MEGREMANLFPRLIREGMFTLLKEQIENVADLDRDVRQKHWEKSGDTLLHFAARHGKLDILRYLIEILGMNVELVNQDYKRPLHEAASMGHRDCVLYLLERRAIVDCLKKADWYGGLAWKRFSHVDWETTRTPLMMACTRRNLEIIQDLVYQGANPQLKNKDGWNCFHIASREGDPGVIQYLLDAFPDIWDTESRIGRTPLHTAAMHGRLEVVKILLERCRYTPDVRDHCGITPFVDAIQNGHLDIAQVLLERHQADCKIRDALGNQPLHRAAITGQEEALQFLVSDLGVDVDEKATDLGLTALHYAAKEGHKGTIQCLLSLGASLHVQDKKHRTALHMASARQHAPCVRFLLQAGLKDSPDDTGMYARQLAKKPDLLQLFEENRLGGNEH</sequence>
<evidence type="ECO:0000256" key="7">
    <source>
        <dbReference type="ARBA" id="ARBA00053725"/>
    </source>
</evidence>
<dbReference type="Proteomes" id="UP001474421">
    <property type="component" value="Unassembled WGS sequence"/>
</dbReference>
<dbReference type="EMBL" id="JAOTOJ010000006">
    <property type="protein sequence ID" value="KAK9400252.1"/>
    <property type="molecule type" value="Genomic_DNA"/>
</dbReference>
<dbReference type="PROSITE" id="PS50088">
    <property type="entry name" value="ANK_REPEAT"/>
    <property type="match status" value="5"/>
</dbReference>
<feature type="repeat" description="ANK" evidence="10">
    <location>
        <begin position="299"/>
        <end position="331"/>
    </location>
</feature>
<evidence type="ECO:0000256" key="3">
    <source>
        <dbReference type="ARBA" id="ARBA00022490"/>
    </source>
</evidence>
<evidence type="ECO:0000256" key="2">
    <source>
        <dbReference type="ARBA" id="ARBA00004496"/>
    </source>
</evidence>
<keyword evidence="4" id="KW-0677">Repeat</keyword>
<dbReference type="InterPro" id="IPR036770">
    <property type="entry name" value="Ankyrin_rpt-contain_sf"/>
</dbReference>
<evidence type="ECO:0000256" key="10">
    <source>
        <dbReference type="PROSITE-ProRule" id="PRU00023"/>
    </source>
</evidence>
<feature type="repeat" description="ANK" evidence="10">
    <location>
        <begin position="44"/>
        <end position="66"/>
    </location>
</feature>
<comment type="subunit">
    <text evidence="8">Interacts with AARS; the interaction is direct.</text>
</comment>
<evidence type="ECO:0000256" key="8">
    <source>
        <dbReference type="ARBA" id="ARBA00062703"/>
    </source>
</evidence>
<evidence type="ECO:0000256" key="4">
    <source>
        <dbReference type="ARBA" id="ARBA00022737"/>
    </source>
</evidence>
<evidence type="ECO:0000256" key="5">
    <source>
        <dbReference type="ARBA" id="ARBA00023043"/>
    </source>
</evidence>
<feature type="repeat" description="ANK" evidence="10">
    <location>
        <begin position="332"/>
        <end position="364"/>
    </location>
</feature>
<dbReference type="Pfam" id="PF12796">
    <property type="entry name" value="Ank_2"/>
    <property type="match status" value="3"/>
</dbReference>
<dbReference type="Pfam" id="PF13637">
    <property type="entry name" value="Ank_4"/>
    <property type="match status" value="1"/>
</dbReference>
<comment type="subcellular location">
    <subcellularLocation>
        <location evidence="2">Cytoplasm</location>
    </subcellularLocation>
    <subcellularLocation>
        <location evidence="1">Nucleus</location>
    </subcellularLocation>
</comment>
<dbReference type="PROSITE" id="PS50297">
    <property type="entry name" value="ANK_REP_REGION"/>
    <property type="match status" value="4"/>
</dbReference>
<dbReference type="FunFam" id="1.25.40.20:FF:000336">
    <property type="entry name" value="Ankyrin repeat domain-containing protein 16"/>
    <property type="match status" value="1"/>
</dbReference>
<dbReference type="PANTHER" id="PTHR24198:SF185">
    <property type="entry name" value="ANKYRIN-3"/>
    <property type="match status" value="1"/>
</dbReference>
<evidence type="ECO:0000256" key="1">
    <source>
        <dbReference type="ARBA" id="ARBA00004123"/>
    </source>
</evidence>
<dbReference type="GO" id="GO:0005634">
    <property type="term" value="C:nucleus"/>
    <property type="evidence" value="ECO:0007669"/>
    <property type="project" value="UniProtKB-SubCell"/>
</dbReference>
<dbReference type="SUPFAM" id="SSF48403">
    <property type="entry name" value="Ankyrin repeat"/>
    <property type="match status" value="1"/>
</dbReference>
<organism evidence="11 12">
    <name type="scientific">Crotalus adamanteus</name>
    <name type="common">Eastern diamondback rattlesnake</name>
    <dbReference type="NCBI Taxonomy" id="8729"/>
    <lineage>
        <taxon>Eukaryota</taxon>
        <taxon>Metazoa</taxon>
        <taxon>Chordata</taxon>
        <taxon>Craniata</taxon>
        <taxon>Vertebrata</taxon>
        <taxon>Euteleostomi</taxon>
        <taxon>Lepidosauria</taxon>
        <taxon>Squamata</taxon>
        <taxon>Bifurcata</taxon>
        <taxon>Unidentata</taxon>
        <taxon>Episquamata</taxon>
        <taxon>Toxicofera</taxon>
        <taxon>Serpentes</taxon>
        <taxon>Colubroidea</taxon>
        <taxon>Viperidae</taxon>
        <taxon>Crotalinae</taxon>
        <taxon>Crotalus</taxon>
    </lineage>
</organism>
<dbReference type="PANTHER" id="PTHR24198">
    <property type="entry name" value="ANKYRIN REPEAT AND PROTEIN KINASE DOMAIN-CONTAINING PROTEIN"/>
    <property type="match status" value="1"/>
</dbReference>
<keyword evidence="5 10" id="KW-0040">ANK repeat</keyword>
<evidence type="ECO:0000313" key="11">
    <source>
        <dbReference type="EMBL" id="KAK9400252.1"/>
    </source>
</evidence>
<dbReference type="PRINTS" id="PR01415">
    <property type="entry name" value="ANKYRIN"/>
</dbReference>
<keyword evidence="6" id="KW-0539">Nucleus</keyword>
<keyword evidence="3" id="KW-0963">Cytoplasm</keyword>
<gene>
    <name evidence="11" type="ORF">NXF25_013271</name>
</gene>
<evidence type="ECO:0000256" key="6">
    <source>
        <dbReference type="ARBA" id="ARBA00023242"/>
    </source>
</evidence>
<dbReference type="Gene3D" id="1.25.40.20">
    <property type="entry name" value="Ankyrin repeat-containing domain"/>
    <property type="match status" value="3"/>
</dbReference>
<evidence type="ECO:0000313" key="12">
    <source>
        <dbReference type="Proteomes" id="UP001474421"/>
    </source>
</evidence>
<feature type="repeat" description="ANK" evidence="10">
    <location>
        <begin position="129"/>
        <end position="161"/>
    </location>
</feature>
<keyword evidence="12" id="KW-1185">Reference proteome</keyword>
<feature type="repeat" description="ANK" evidence="10">
    <location>
        <begin position="196"/>
        <end position="219"/>
    </location>
</feature>
<dbReference type="SMART" id="SM00248">
    <property type="entry name" value="ANK"/>
    <property type="match status" value="9"/>
</dbReference>
<accession>A0AAW1BEK9</accession>
<comment type="function">
    <text evidence="7">Required to prevent the misactivation of serine (Ser) with tRNA(Ala) by promoting the hydrolysis of Ser-mischarged tRNA(Ala), thereby playing a role in translational fidelity. Binds directly to the catalytic domain of AARS/AlaRS and captures Ser that is misactivated by AARS/AlaRS, preventing the charging of Ser adenylates to tRNA(Ala) and precluding Ser misincorporation in nascent peptides.</text>
</comment>
<dbReference type="GO" id="GO:0005737">
    <property type="term" value="C:cytoplasm"/>
    <property type="evidence" value="ECO:0007669"/>
    <property type="project" value="UniProtKB-SubCell"/>
</dbReference>